<sequence length="828" mass="87409">MRLPLAAACSLGALTVCHSAPPAQAATAKTAPTADQNWVIQTESPTLANTVTTTPPEMLTQPESMALPESTPQALAARLPASPASITETPATPITSPTNYGAAALTTTPRRLTATPSPTTTPSSTTAKQATPPPPSAAITISEPTAQIVAQQSTPKPSEKLVRPKSAIAPPSQPVDPPADAVKPSRLNLPNFVIETNPVSQTPTTPVTSPSENIAPPIANDNTNNIAPAIKPTTPTPTGQNSSLAADLAVQVLDVKITGVDPEIQKILRDRLATRPGRQSSLNQINQDIATMLSTELIGSASFTTAISDNGISVTFQATPVTVQNIQLRNAKVLTTAVASEIFKDQLGQAIQPSKLDQGVRAINQWYLDNGYSLSRAIDVEPNRNGSLKLTVKEGTIDELKIRFVDEFGRTVDDDGKAIQGKTKESFIRREIKSKQGDIFQVSRIQADLKNLYQTGLFINAGVTLEGDADKTSVVYNIAEGANRQANIGGGFSSDTGIFGSATYNDQNLGGTGNQIGGRILLGSKDLQFNGKFTRPFRDSDPSRWGYSINAFRERGISRVFDDDILLANGDQVREGKIGAGIGLTKSLGNNWNGTIDLGYTRTSQRDGSGNVVQFDNAGNPLSLSGRGIDDQVTLGFTAGFDQVDNPSNPKSGSRLQLSTEQGLPIGTGSSAANKLSANFTQYVPVNIFNKNQQNRDTQEVFAFNVQGGTTIGALAPYKAFTLGGVDSVRGYGQGELGIGRSYIQASAEYRFPLISSLGGTVFADFASDLGSASLVPGAPGQDRNRPGSGFGVGAGIRYNSPLGILRADWGFTDSGTNRVQFTIGEKF</sequence>
<dbReference type="Pfam" id="PF07244">
    <property type="entry name" value="POTRA"/>
    <property type="match status" value="1"/>
</dbReference>
<dbReference type="PANTHER" id="PTHR12815:SF47">
    <property type="entry name" value="TRANSLOCATION AND ASSEMBLY MODULE SUBUNIT TAMA"/>
    <property type="match status" value="1"/>
</dbReference>
<name>A0A928Z4P8_9CYAN</name>
<keyword evidence="3 7" id="KW-0732">Signal</keyword>
<keyword evidence="10" id="KW-1185">Reference proteome</keyword>
<dbReference type="GO" id="GO:0019867">
    <property type="term" value="C:outer membrane"/>
    <property type="evidence" value="ECO:0007669"/>
    <property type="project" value="InterPro"/>
</dbReference>
<dbReference type="PROSITE" id="PS51779">
    <property type="entry name" value="POTRA"/>
    <property type="match status" value="1"/>
</dbReference>
<feature type="compositionally biased region" description="Low complexity" evidence="6">
    <location>
        <begin position="106"/>
        <end position="130"/>
    </location>
</feature>
<dbReference type="InterPro" id="IPR039910">
    <property type="entry name" value="D15-like"/>
</dbReference>
<dbReference type="InterPro" id="IPR034746">
    <property type="entry name" value="POTRA"/>
</dbReference>
<dbReference type="InterPro" id="IPR010827">
    <property type="entry name" value="BamA/TamA_POTRA"/>
</dbReference>
<evidence type="ECO:0000256" key="3">
    <source>
        <dbReference type="ARBA" id="ARBA00022729"/>
    </source>
</evidence>
<dbReference type="RefSeq" id="WP_264327669.1">
    <property type="nucleotide sequence ID" value="NZ_JADEXQ010000129.1"/>
</dbReference>
<evidence type="ECO:0000256" key="4">
    <source>
        <dbReference type="ARBA" id="ARBA00023136"/>
    </source>
</evidence>
<protein>
    <submittedName>
        <fullName evidence="9">BamA/TamA family outer membrane protein</fullName>
    </submittedName>
</protein>
<evidence type="ECO:0000256" key="6">
    <source>
        <dbReference type="SAM" id="MobiDB-lite"/>
    </source>
</evidence>
<comment type="subcellular location">
    <subcellularLocation>
        <location evidence="1">Membrane</location>
    </subcellularLocation>
</comment>
<keyword evidence="2" id="KW-0812">Transmembrane</keyword>
<dbReference type="Pfam" id="PF01103">
    <property type="entry name" value="Omp85"/>
    <property type="match status" value="1"/>
</dbReference>
<evidence type="ECO:0000256" key="2">
    <source>
        <dbReference type="ARBA" id="ARBA00022692"/>
    </source>
</evidence>
<evidence type="ECO:0000256" key="5">
    <source>
        <dbReference type="ARBA" id="ARBA00023237"/>
    </source>
</evidence>
<evidence type="ECO:0000313" key="10">
    <source>
        <dbReference type="Proteomes" id="UP000625316"/>
    </source>
</evidence>
<dbReference type="Gene3D" id="2.40.160.50">
    <property type="entry name" value="membrane protein fhac: a member of the omp85/tpsb transporter family"/>
    <property type="match status" value="1"/>
</dbReference>
<accession>A0A928Z4P8</accession>
<dbReference type="EMBL" id="JADEXQ010000129">
    <property type="protein sequence ID" value="MBE9032851.1"/>
    <property type="molecule type" value="Genomic_DNA"/>
</dbReference>
<dbReference type="InterPro" id="IPR013686">
    <property type="entry name" value="Polypept-transport_assoc_ShlB"/>
</dbReference>
<dbReference type="Gene3D" id="3.10.20.310">
    <property type="entry name" value="membrane protein fhac"/>
    <property type="match status" value="2"/>
</dbReference>
<feature type="domain" description="POTRA" evidence="8">
    <location>
        <begin position="321"/>
        <end position="395"/>
    </location>
</feature>
<evidence type="ECO:0000256" key="7">
    <source>
        <dbReference type="SAM" id="SignalP"/>
    </source>
</evidence>
<organism evidence="9 10">
    <name type="scientific">Romeriopsis navalis LEGE 11480</name>
    <dbReference type="NCBI Taxonomy" id="2777977"/>
    <lineage>
        <taxon>Bacteria</taxon>
        <taxon>Bacillati</taxon>
        <taxon>Cyanobacteriota</taxon>
        <taxon>Cyanophyceae</taxon>
        <taxon>Leptolyngbyales</taxon>
        <taxon>Leptolyngbyaceae</taxon>
        <taxon>Romeriopsis</taxon>
        <taxon>Romeriopsis navalis</taxon>
    </lineage>
</organism>
<dbReference type="Pfam" id="PF08479">
    <property type="entry name" value="POTRA_2"/>
    <property type="match status" value="1"/>
</dbReference>
<evidence type="ECO:0000313" key="9">
    <source>
        <dbReference type="EMBL" id="MBE9032851.1"/>
    </source>
</evidence>
<dbReference type="InterPro" id="IPR000184">
    <property type="entry name" value="Bac_surfAg_D15"/>
</dbReference>
<feature type="region of interest" description="Disordered" evidence="6">
    <location>
        <begin position="106"/>
        <end position="180"/>
    </location>
</feature>
<feature type="chain" id="PRO_5037518832" evidence="7">
    <location>
        <begin position="26"/>
        <end position="828"/>
    </location>
</feature>
<feature type="signal peptide" evidence="7">
    <location>
        <begin position="1"/>
        <end position="25"/>
    </location>
</feature>
<dbReference type="PANTHER" id="PTHR12815">
    <property type="entry name" value="SORTING AND ASSEMBLY MACHINERY SAMM50 PROTEIN FAMILY MEMBER"/>
    <property type="match status" value="1"/>
</dbReference>
<dbReference type="AlphaFoldDB" id="A0A928Z4P8"/>
<gene>
    <name evidence="9" type="ORF">IQ266_24245</name>
</gene>
<evidence type="ECO:0000256" key="1">
    <source>
        <dbReference type="ARBA" id="ARBA00004370"/>
    </source>
</evidence>
<comment type="caution">
    <text evidence="9">The sequence shown here is derived from an EMBL/GenBank/DDBJ whole genome shotgun (WGS) entry which is preliminary data.</text>
</comment>
<proteinExistence type="predicted"/>
<feature type="compositionally biased region" description="Polar residues" evidence="6">
    <location>
        <begin position="143"/>
        <end position="156"/>
    </location>
</feature>
<evidence type="ECO:0000259" key="8">
    <source>
        <dbReference type="PROSITE" id="PS51779"/>
    </source>
</evidence>
<keyword evidence="4" id="KW-0472">Membrane</keyword>
<reference evidence="9" key="1">
    <citation type="submission" date="2020-10" db="EMBL/GenBank/DDBJ databases">
        <authorList>
            <person name="Castelo-Branco R."/>
            <person name="Eusebio N."/>
            <person name="Adriana R."/>
            <person name="Vieira A."/>
            <person name="Brugerolle De Fraissinette N."/>
            <person name="Rezende De Castro R."/>
            <person name="Schneider M.P."/>
            <person name="Vasconcelos V."/>
            <person name="Leao P.N."/>
        </authorList>
    </citation>
    <scope>NUCLEOTIDE SEQUENCE</scope>
    <source>
        <strain evidence="9">LEGE 11480</strain>
    </source>
</reference>
<dbReference type="Proteomes" id="UP000625316">
    <property type="component" value="Unassembled WGS sequence"/>
</dbReference>
<keyword evidence="5" id="KW-0998">Cell outer membrane</keyword>